<keyword evidence="1" id="KW-0193">Cuticle</keyword>
<dbReference type="Pfam" id="PF00379">
    <property type="entry name" value="Chitin_bind_4"/>
    <property type="match status" value="1"/>
</dbReference>
<accession>A0A9P0GZZ8</accession>
<sequence length="386" mass="41658">MFAYPGPDGVMYEVRYTADDQGFHPEGDHIKVPPFVPWVHHHSEDGSENNDIPDSGTGEQVINFVQTTARPSTEYLPSSTPTSTTYLPPTSSTPETEYSSSNDITNVKSTGIKSGNFAHSKVIPDGFGKPSNIDLNLINPRINNILPSDINIAANNAQMLLKNLATSQPQPNILDNLNSSPLMALVSNPQILKDLSPGNPITPVIIMPNMVLSTISNDFSNQQLISGELLLEGLKSVNDAHAQVQPKTNILEILKASPIANPPPNSQELKGENILDQLRTASAVNSMCLQTLACRYTEPNLGSEGSAPGTNIVYLPPSTARPHVDDSLENNLLSTPKPNPELYFHSTAESQTQLRFATPAPPTMMRKASSMDSKSSKFTAPIVAAK</sequence>
<proteinExistence type="predicted"/>
<dbReference type="AlphaFoldDB" id="A0A9P0GZZ8"/>
<dbReference type="Proteomes" id="UP001153709">
    <property type="component" value="Chromosome 4"/>
</dbReference>
<dbReference type="EMBL" id="OU898279">
    <property type="protein sequence ID" value="CAH1278918.1"/>
    <property type="molecule type" value="Genomic_DNA"/>
</dbReference>
<feature type="compositionally biased region" description="Low complexity" evidence="2">
    <location>
        <begin position="71"/>
        <end position="101"/>
    </location>
</feature>
<evidence type="ECO:0000313" key="3">
    <source>
        <dbReference type="EMBL" id="CAH1278918.1"/>
    </source>
</evidence>
<dbReference type="PROSITE" id="PS51155">
    <property type="entry name" value="CHIT_BIND_RR_2"/>
    <property type="match status" value="1"/>
</dbReference>
<keyword evidence="4" id="KW-1185">Reference proteome</keyword>
<protein>
    <submittedName>
        <fullName evidence="3">Uncharacterized protein</fullName>
    </submittedName>
</protein>
<evidence type="ECO:0000256" key="2">
    <source>
        <dbReference type="SAM" id="MobiDB-lite"/>
    </source>
</evidence>
<evidence type="ECO:0000256" key="1">
    <source>
        <dbReference type="PROSITE-ProRule" id="PRU00497"/>
    </source>
</evidence>
<dbReference type="InterPro" id="IPR000618">
    <property type="entry name" value="Insect_cuticle"/>
</dbReference>
<evidence type="ECO:0000313" key="4">
    <source>
        <dbReference type="Proteomes" id="UP001153709"/>
    </source>
</evidence>
<name>A0A9P0GZZ8_DIABA</name>
<gene>
    <name evidence="3" type="ORF">DIABBA_LOCUS7005</name>
</gene>
<dbReference type="OrthoDB" id="6761795at2759"/>
<organism evidence="3 4">
    <name type="scientific">Diabrotica balteata</name>
    <name type="common">Banded cucumber beetle</name>
    <dbReference type="NCBI Taxonomy" id="107213"/>
    <lineage>
        <taxon>Eukaryota</taxon>
        <taxon>Metazoa</taxon>
        <taxon>Ecdysozoa</taxon>
        <taxon>Arthropoda</taxon>
        <taxon>Hexapoda</taxon>
        <taxon>Insecta</taxon>
        <taxon>Pterygota</taxon>
        <taxon>Neoptera</taxon>
        <taxon>Endopterygota</taxon>
        <taxon>Coleoptera</taxon>
        <taxon>Polyphaga</taxon>
        <taxon>Cucujiformia</taxon>
        <taxon>Chrysomeloidea</taxon>
        <taxon>Chrysomelidae</taxon>
        <taxon>Galerucinae</taxon>
        <taxon>Diabroticina</taxon>
        <taxon>Diabroticites</taxon>
        <taxon>Diabrotica</taxon>
    </lineage>
</organism>
<feature type="region of interest" description="Disordered" evidence="2">
    <location>
        <begin position="362"/>
        <end position="386"/>
    </location>
</feature>
<reference evidence="3" key="1">
    <citation type="submission" date="2022-01" db="EMBL/GenBank/DDBJ databases">
        <authorList>
            <person name="King R."/>
        </authorList>
    </citation>
    <scope>NUCLEOTIDE SEQUENCE</scope>
</reference>
<feature type="region of interest" description="Disordered" evidence="2">
    <location>
        <begin position="69"/>
        <end position="105"/>
    </location>
</feature>
<dbReference type="GO" id="GO:0042302">
    <property type="term" value="F:structural constituent of cuticle"/>
    <property type="evidence" value="ECO:0007669"/>
    <property type="project" value="UniProtKB-UniRule"/>
</dbReference>